<evidence type="ECO:0000313" key="2">
    <source>
        <dbReference type="Proteomes" id="UP000306319"/>
    </source>
</evidence>
<evidence type="ECO:0000313" key="1">
    <source>
        <dbReference type="EMBL" id="TGY77556.1"/>
    </source>
</evidence>
<accession>A0AC61RBM9</accession>
<gene>
    <name evidence="1" type="ORF">E5331_14010</name>
</gene>
<proteinExistence type="predicted"/>
<organism evidence="1 2">
    <name type="scientific">Lepagella muris</name>
    <dbReference type="NCBI Taxonomy" id="3032870"/>
    <lineage>
        <taxon>Bacteria</taxon>
        <taxon>Pseudomonadati</taxon>
        <taxon>Bacteroidota</taxon>
        <taxon>Bacteroidia</taxon>
        <taxon>Bacteroidales</taxon>
        <taxon>Muribaculaceae</taxon>
        <taxon>Lepagella</taxon>
    </lineage>
</organism>
<comment type="caution">
    <text evidence="1">The sequence shown here is derived from an EMBL/GenBank/DDBJ whole genome shotgun (WGS) entry which is preliminary data.</text>
</comment>
<dbReference type="EMBL" id="SRYB01000023">
    <property type="protein sequence ID" value="TGY77556.1"/>
    <property type="molecule type" value="Genomic_DNA"/>
</dbReference>
<keyword evidence="2" id="KW-1185">Reference proteome</keyword>
<reference evidence="1" key="1">
    <citation type="submission" date="2019-04" db="EMBL/GenBank/DDBJ databases">
        <title>Microbes associate with the intestines of laboratory mice.</title>
        <authorList>
            <person name="Navarre W."/>
            <person name="Wong E."/>
            <person name="Huang K."/>
            <person name="Tropini C."/>
            <person name="Ng K."/>
            <person name="Yu B."/>
        </authorList>
    </citation>
    <scope>NUCLEOTIDE SEQUENCE</scope>
    <source>
        <strain evidence="1">NM04_E33</strain>
    </source>
</reference>
<sequence>MKLFIRMRKERVFRGMLFGMMLAFVSLSASAFRLHCEEDTVKINKILSMAAQNGGSIGERCVFVAKQLEGTPWSEPHDNDSIGTIMVNLHSFDRMGFVNIVYALADASMRKLPTIKEFEKSLESISRRKGIDDGFSAQLIYGADWIVDNVYRGHLKEMTEYVTGGGFKTKTLDYITRHKDEYPALKDPKVYDKVRMMEMGYRSHRIPHLKKQSAANKPLHEIMKDGDIIMMLSQEIDFDIYDVGFIEMVDGEPHLIHISHENGNVTADPYPLSRLFKIDGQHFYGYRWLRPAE</sequence>
<dbReference type="Proteomes" id="UP000306319">
    <property type="component" value="Unassembled WGS sequence"/>
</dbReference>
<protein>
    <submittedName>
        <fullName evidence="1">DUF1460 domain-containing protein</fullName>
    </submittedName>
</protein>
<name>A0AC61RBM9_9BACT</name>